<keyword evidence="2" id="KW-1185">Reference proteome</keyword>
<dbReference type="InterPro" id="IPR010106">
    <property type="entry name" value="RpnA"/>
</dbReference>
<protein>
    <submittedName>
        <fullName evidence="1">Rpn family recombination-promoting nuclease/putative transposase</fullName>
    </submittedName>
</protein>
<dbReference type="PANTHER" id="PTHR34613">
    <property type="entry name" value="SLL0800 PROTEIN"/>
    <property type="match status" value="1"/>
</dbReference>
<organism evidence="1 2">
    <name type="scientific">Nostoc linckia FACHB-391</name>
    <dbReference type="NCBI Taxonomy" id="2692906"/>
    <lineage>
        <taxon>Bacteria</taxon>
        <taxon>Bacillati</taxon>
        <taxon>Cyanobacteriota</taxon>
        <taxon>Cyanophyceae</taxon>
        <taxon>Nostocales</taxon>
        <taxon>Nostocaceae</taxon>
        <taxon>Nostoc</taxon>
    </lineage>
</organism>
<dbReference type="Proteomes" id="UP000604661">
    <property type="component" value="Unassembled WGS sequence"/>
</dbReference>
<proteinExistence type="predicted"/>
<dbReference type="EMBL" id="JACJTE010000008">
    <property type="protein sequence ID" value="MBD2561027.1"/>
    <property type="molecule type" value="Genomic_DNA"/>
</dbReference>
<dbReference type="RefSeq" id="WP_190892546.1">
    <property type="nucleotide sequence ID" value="NZ_JACJTE010000008.1"/>
</dbReference>
<gene>
    <name evidence="1" type="ORF">H6G95_10440</name>
</gene>
<dbReference type="NCBIfam" id="TIGR01784">
    <property type="entry name" value="T_den_put_tspse"/>
    <property type="match status" value="1"/>
</dbReference>
<evidence type="ECO:0000313" key="1">
    <source>
        <dbReference type="EMBL" id="MBD2561027.1"/>
    </source>
</evidence>
<accession>A0ABR8ET39</accession>
<name>A0ABR8ET39_NOSLI</name>
<comment type="caution">
    <text evidence="1">The sequence shown here is derived from an EMBL/GenBank/DDBJ whole genome shotgun (WGS) entry which is preliminary data.</text>
</comment>
<evidence type="ECO:0000313" key="2">
    <source>
        <dbReference type="Proteomes" id="UP000604661"/>
    </source>
</evidence>
<reference evidence="1 2" key="1">
    <citation type="journal article" date="2020" name="ISME J.">
        <title>Comparative genomics reveals insights into cyanobacterial evolution and habitat adaptation.</title>
        <authorList>
            <person name="Chen M.Y."/>
            <person name="Teng W.K."/>
            <person name="Zhao L."/>
            <person name="Hu C.X."/>
            <person name="Zhou Y.K."/>
            <person name="Han B.P."/>
            <person name="Song L.R."/>
            <person name="Shu W.S."/>
        </authorList>
    </citation>
    <scope>NUCLEOTIDE SEQUENCE [LARGE SCALE GENOMIC DNA]</scope>
    <source>
        <strain evidence="1 2">FACHB-391</strain>
    </source>
</reference>
<dbReference type="PANTHER" id="PTHR34613:SF1">
    <property type="entry name" value="SLL6017 PROTEIN"/>
    <property type="match status" value="1"/>
</dbReference>
<sequence length="265" mass="30330">MYDNICKFIAENFKDDLATWLLGSPIKLTELSPTELSNEPISADSLILLQSNDLVLHTEFQTDPDEDIPFRMLDYRVRVYRRFLNKEMRQIVIYLRKTSSQLVSENTFRLNNTYHQFEVIRLWEQPTERFLSIPGLLPFAVLSQTNDPTMVLTEVAKAVEAISDRQLQRNIAAASGILAGLVLKKDVIKKIFRSEIMRESVIYQEILQEGEAKGKAEGEAKGKAETTRKLALNLLRIGMSLEQIAQVTELSIEQVQVLQEEIQKS</sequence>